<name>A0A7G1G3Y1_9BACT</name>
<dbReference type="InParanoid" id="A0A7G1G3Y1"/>
<sequence>MKFDFDKEIKKYEHVSKKDFYEKIREQIFKWAKRDGKKNKLLNTIMLAPDLFYVLWKLSLDNNVPIKQKAKAILGLTYFILPVDFMPESLLGPIGYLDDIVATVLILNSLLNDVPQELIEKYWLGEEKILPTIQKILKSANELIGSGIFDLLKKIFK</sequence>
<accession>A0A7G1G3Y1</accession>
<dbReference type="Pfam" id="PF06803">
    <property type="entry name" value="DUF1232"/>
    <property type="match status" value="1"/>
</dbReference>
<evidence type="ECO:0000313" key="7">
    <source>
        <dbReference type="Proteomes" id="UP000516361"/>
    </source>
</evidence>
<evidence type="ECO:0000256" key="2">
    <source>
        <dbReference type="ARBA" id="ARBA00022692"/>
    </source>
</evidence>
<evidence type="ECO:0000259" key="5">
    <source>
        <dbReference type="Pfam" id="PF06803"/>
    </source>
</evidence>
<keyword evidence="4" id="KW-0472">Membrane</keyword>
<dbReference type="InterPro" id="IPR010652">
    <property type="entry name" value="DUF1232"/>
</dbReference>
<keyword evidence="2" id="KW-0812">Transmembrane</keyword>
<feature type="domain" description="DUF1232" evidence="5">
    <location>
        <begin position="69"/>
        <end position="103"/>
    </location>
</feature>
<dbReference type="EMBL" id="AP018712">
    <property type="protein sequence ID" value="BBE31170.1"/>
    <property type="molecule type" value="Genomic_DNA"/>
</dbReference>
<evidence type="ECO:0000256" key="4">
    <source>
        <dbReference type="ARBA" id="ARBA00023136"/>
    </source>
</evidence>
<evidence type="ECO:0000256" key="3">
    <source>
        <dbReference type="ARBA" id="ARBA00022989"/>
    </source>
</evidence>
<dbReference type="GO" id="GO:0012505">
    <property type="term" value="C:endomembrane system"/>
    <property type="evidence" value="ECO:0007669"/>
    <property type="project" value="UniProtKB-SubCell"/>
</dbReference>
<evidence type="ECO:0000256" key="1">
    <source>
        <dbReference type="ARBA" id="ARBA00004127"/>
    </source>
</evidence>
<evidence type="ECO:0000313" key="6">
    <source>
        <dbReference type="EMBL" id="BBE31170.1"/>
    </source>
</evidence>
<dbReference type="AlphaFoldDB" id="A0A7G1G3Y1"/>
<gene>
    <name evidence="6" type="ORF">OSSY52_13110</name>
</gene>
<dbReference type="KEGG" id="ocy:OSSY52_13110"/>
<proteinExistence type="predicted"/>
<keyword evidence="7" id="KW-1185">Reference proteome</keyword>
<keyword evidence="3" id="KW-1133">Transmembrane helix</keyword>
<comment type="subcellular location">
    <subcellularLocation>
        <location evidence="1">Endomembrane system</location>
        <topology evidence="1">Multi-pass membrane protein</topology>
    </subcellularLocation>
</comment>
<protein>
    <recommendedName>
        <fullName evidence="5">DUF1232 domain-containing protein</fullName>
    </recommendedName>
</protein>
<dbReference type="Proteomes" id="UP000516361">
    <property type="component" value="Chromosome"/>
</dbReference>
<reference evidence="6 7" key="1">
    <citation type="submission" date="2018-06" db="EMBL/GenBank/DDBJ databases">
        <title>Genome sequencing of Oceanotoga sp. sy52.</title>
        <authorList>
            <person name="Mori K."/>
        </authorList>
    </citation>
    <scope>NUCLEOTIDE SEQUENCE [LARGE SCALE GENOMIC DNA]</scope>
    <source>
        <strain evidence="7">sy52</strain>
    </source>
</reference>
<organism evidence="6 7">
    <name type="scientific">Tepiditoga spiralis</name>
    <dbReference type="NCBI Taxonomy" id="2108365"/>
    <lineage>
        <taxon>Bacteria</taxon>
        <taxon>Thermotogati</taxon>
        <taxon>Thermotogota</taxon>
        <taxon>Thermotogae</taxon>
        <taxon>Petrotogales</taxon>
        <taxon>Petrotogaceae</taxon>
        <taxon>Tepiditoga</taxon>
    </lineage>
</organism>
<dbReference type="RefSeq" id="WP_190613548.1">
    <property type="nucleotide sequence ID" value="NZ_AP018712.1"/>
</dbReference>